<evidence type="ECO:0000256" key="1">
    <source>
        <dbReference type="SAM" id="MobiDB-lite"/>
    </source>
</evidence>
<sequence length="242" mass="26155">MSYSSAGTSHERTEKHYNYGIEVEMGQSTSRPKQRPAAPRQEEEGWGLFHHGQDISAPEGSDSQQAHEENLAPSNATPETTEDAPAGDEIPQSSASEAEDTDHEDEDQMDPTTSHESPSAQDEQDNRSDNPDEEPGRYPETSTPGQGSDFPPDVSGEETGKAQISEPPKVTERETGSPGADCTQGDPRVPENPHEPVASHSADRTPYTWFDMVIDLDDPKPLGPAGYFPGPLTMPEPPPLGP</sequence>
<feature type="compositionally biased region" description="Basic and acidic residues" evidence="1">
    <location>
        <begin position="124"/>
        <end position="137"/>
    </location>
</feature>
<dbReference type="Proteomes" id="UP000053411">
    <property type="component" value="Unassembled WGS sequence"/>
</dbReference>
<gene>
    <name evidence="2" type="ORF">Z520_02164</name>
</gene>
<accession>A0A0D2HJF6</accession>
<name>A0A0D2HJF6_9EURO</name>
<organism evidence="2 3">
    <name type="scientific">Fonsecaea multimorphosa CBS 102226</name>
    <dbReference type="NCBI Taxonomy" id="1442371"/>
    <lineage>
        <taxon>Eukaryota</taxon>
        <taxon>Fungi</taxon>
        <taxon>Dikarya</taxon>
        <taxon>Ascomycota</taxon>
        <taxon>Pezizomycotina</taxon>
        <taxon>Eurotiomycetes</taxon>
        <taxon>Chaetothyriomycetidae</taxon>
        <taxon>Chaetothyriales</taxon>
        <taxon>Herpotrichiellaceae</taxon>
        <taxon>Fonsecaea</taxon>
    </lineage>
</organism>
<dbReference type="AlphaFoldDB" id="A0A0D2HJF6"/>
<reference evidence="2 3" key="1">
    <citation type="submission" date="2015-01" db="EMBL/GenBank/DDBJ databases">
        <title>The Genome Sequence of Fonsecaea multimorphosa CBS 102226.</title>
        <authorList>
            <consortium name="The Broad Institute Genomics Platform"/>
            <person name="Cuomo C."/>
            <person name="de Hoog S."/>
            <person name="Gorbushina A."/>
            <person name="Stielow B."/>
            <person name="Teixiera M."/>
            <person name="Abouelleil A."/>
            <person name="Chapman S.B."/>
            <person name="Priest M."/>
            <person name="Young S.K."/>
            <person name="Wortman J."/>
            <person name="Nusbaum C."/>
            <person name="Birren B."/>
        </authorList>
    </citation>
    <scope>NUCLEOTIDE SEQUENCE [LARGE SCALE GENOMIC DNA]</scope>
    <source>
        <strain evidence="2 3">CBS 102226</strain>
    </source>
</reference>
<feature type="compositionally biased region" description="Polar residues" evidence="1">
    <location>
        <begin position="110"/>
        <end position="121"/>
    </location>
</feature>
<dbReference type="GeneID" id="27707910"/>
<dbReference type="RefSeq" id="XP_016636148.1">
    <property type="nucleotide sequence ID" value="XM_016772678.1"/>
</dbReference>
<feature type="compositionally biased region" description="Acidic residues" evidence="1">
    <location>
        <begin position="97"/>
        <end position="109"/>
    </location>
</feature>
<evidence type="ECO:0000313" key="2">
    <source>
        <dbReference type="EMBL" id="KIY02026.1"/>
    </source>
</evidence>
<protein>
    <submittedName>
        <fullName evidence="2">Uncharacterized protein</fullName>
    </submittedName>
</protein>
<evidence type="ECO:0000313" key="3">
    <source>
        <dbReference type="Proteomes" id="UP000053411"/>
    </source>
</evidence>
<feature type="region of interest" description="Disordered" evidence="1">
    <location>
        <begin position="1"/>
        <end position="205"/>
    </location>
</feature>
<dbReference type="EMBL" id="KN848064">
    <property type="protein sequence ID" value="KIY02026.1"/>
    <property type="molecule type" value="Genomic_DNA"/>
</dbReference>
<dbReference type="OrthoDB" id="4150311at2759"/>
<keyword evidence="3" id="KW-1185">Reference proteome</keyword>
<proteinExistence type="predicted"/>
<dbReference type="VEuPathDB" id="FungiDB:Z520_02164"/>